<comment type="caution">
    <text evidence="6">The sequence shown here is derived from an EMBL/GenBank/DDBJ whole genome shotgun (WGS) entry which is preliminary data.</text>
</comment>
<name>A0ABN3ELU0_9ACTN</name>
<proteinExistence type="predicted"/>
<dbReference type="InterPro" id="IPR029058">
    <property type="entry name" value="AB_hydrolase_fold"/>
</dbReference>
<feature type="chain" id="PRO_5045118507" description="Esterase" evidence="5">
    <location>
        <begin position="20"/>
        <end position="463"/>
    </location>
</feature>
<keyword evidence="7" id="KW-1185">Reference proteome</keyword>
<dbReference type="Proteomes" id="UP001500305">
    <property type="component" value="Unassembled WGS sequence"/>
</dbReference>
<feature type="signal peptide" evidence="5">
    <location>
        <begin position="1"/>
        <end position="19"/>
    </location>
</feature>
<dbReference type="EMBL" id="BAAATR010000028">
    <property type="protein sequence ID" value="GAA2262693.1"/>
    <property type="molecule type" value="Genomic_DNA"/>
</dbReference>
<evidence type="ECO:0000256" key="3">
    <source>
        <dbReference type="ARBA" id="ARBA00023098"/>
    </source>
</evidence>
<dbReference type="RefSeq" id="WP_344639094.1">
    <property type="nucleotide sequence ID" value="NZ_BAAATR010000028.1"/>
</dbReference>
<evidence type="ECO:0000256" key="2">
    <source>
        <dbReference type="ARBA" id="ARBA00022963"/>
    </source>
</evidence>
<organism evidence="6 7">
    <name type="scientific">Kitasatospora cystarginea</name>
    <dbReference type="NCBI Taxonomy" id="58350"/>
    <lineage>
        <taxon>Bacteria</taxon>
        <taxon>Bacillati</taxon>
        <taxon>Actinomycetota</taxon>
        <taxon>Actinomycetes</taxon>
        <taxon>Kitasatosporales</taxon>
        <taxon>Streptomycetaceae</taxon>
        <taxon>Kitasatospora</taxon>
    </lineage>
</organism>
<dbReference type="PANTHER" id="PTHR10272:SF0">
    <property type="entry name" value="PLATELET-ACTIVATING FACTOR ACETYLHYDROLASE"/>
    <property type="match status" value="1"/>
</dbReference>
<keyword evidence="3" id="KW-0443">Lipid metabolism</keyword>
<keyword evidence="5" id="KW-0732">Signal</keyword>
<feature type="region of interest" description="Disordered" evidence="4">
    <location>
        <begin position="41"/>
        <end position="100"/>
    </location>
</feature>
<accession>A0ABN3ELU0</accession>
<evidence type="ECO:0000256" key="1">
    <source>
        <dbReference type="ARBA" id="ARBA00022801"/>
    </source>
</evidence>
<dbReference type="Pfam" id="PF03403">
    <property type="entry name" value="PAF-AH_p_II"/>
    <property type="match status" value="1"/>
</dbReference>
<keyword evidence="1" id="KW-0378">Hydrolase</keyword>
<dbReference type="SUPFAM" id="SSF53474">
    <property type="entry name" value="alpha/beta-Hydrolases"/>
    <property type="match status" value="1"/>
</dbReference>
<sequence length="463" mass="49256">MVRKLILPSALILSLAAPAALTAAAAAPAVPGALQTVEQRSSGQLSSGLPSPGQLSSGLLASGQRPVEQRSVQAHPAGPRPAGQQARLTLPSPTGPHELGTVSLHLVDTSRPDPWVTTVPHRELMVSVVYPAVQAGRYPLAPQLDPGTAVAFDTFTGNRNYGIPVGTVDWGATLTHAHRGAPADTRGGPLPVVLYSPGGGDPRSWDTTLVEDLASRGYVVVTIDHTYESPAVRFPDDSVRTTVLTDELIQKTIRDGGMQALAQKTIDTRVADTRFVLDRLATPGTFPPDLAKLADLNRIGMFGHSAGGYTAAETMHDDKRIKAGVNMDGPLGTNLDDGGPNLAPVAVDGLDRPFLLMGSQASDHYTFRSWEAFWDNTPGWHRDLHLRGTKHGSYTDAEQLLPQIAQQTGLSADALQAEIGWSSPGPVLTAQQTYLAGFFDRWLKHRDAGLFDRPATSPGSFIP</sequence>
<evidence type="ECO:0008006" key="8">
    <source>
        <dbReference type="Google" id="ProtNLM"/>
    </source>
</evidence>
<evidence type="ECO:0000313" key="6">
    <source>
        <dbReference type="EMBL" id="GAA2262693.1"/>
    </source>
</evidence>
<dbReference type="PANTHER" id="PTHR10272">
    <property type="entry name" value="PLATELET-ACTIVATING FACTOR ACETYLHYDROLASE"/>
    <property type="match status" value="1"/>
</dbReference>
<evidence type="ECO:0000256" key="4">
    <source>
        <dbReference type="SAM" id="MobiDB-lite"/>
    </source>
</evidence>
<gene>
    <name evidence="6" type="ORF">GCM10010430_53900</name>
</gene>
<evidence type="ECO:0000256" key="5">
    <source>
        <dbReference type="SAM" id="SignalP"/>
    </source>
</evidence>
<evidence type="ECO:0000313" key="7">
    <source>
        <dbReference type="Proteomes" id="UP001500305"/>
    </source>
</evidence>
<reference evidence="6 7" key="1">
    <citation type="journal article" date="2019" name="Int. J. Syst. Evol. Microbiol.">
        <title>The Global Catalogue of Microorganisms (GCM) 10K type strain sequencing project: providing services to taxonomists for standard genome sequencing and annotation.</title>
        <authorList>
            <consortium name="The Broad Institute Genomics Platform"/>
            <consortium name="The Broad Institute Genome Sequencing Center for Infectious Disease"/>
            <person name="Wu L."/>
            <person name="Ma J."/>
        </authorList>
    </citation>
    <scope>NUCLEOTIDE SEQUENCE [LARGE SCALE GENOMIC DNA]</scope>
    <source>
        <strain evidence="6 7">JCM 7356</strain>
    </source>
</reference>
<feature type="compositionally biased region" description="Low complexity" evidence="4">
    <location>
        <begin position="41"/>
        <end position="64"/>
    </location>
</feature>
<protein>
    <recommendedName>
        <fullName evidence="8">Esterase</fullName>
    </recommendedName>
</protein>
<dbReference type="Gene3D" id="3.40.50.1820">
    <property type="entry name" value="alpha/beta hydrolase"/>
    <property type="match status" value="1"/>
</dbReference>
<keyword evidence="2" id="KW-0442">Lipid degradation</keyword>